<dbReference type="InterPro" id="IPR004839">
    <property type="entry name" value="Aminotransferase_I/II_large"/>
</dbReference>
<dbReference type="InterPro" id="IPR015424">
    <property type="entry name" value="PyrdxlP-dep_Trfase"/>
</dbReference>
<evidence type="ECO:0000259" key="1">
    <source>
        <dbReference type="Pfam" id="PF00155"/>
    </source>
</evidence>
<dbReference type="Gene3D" id="3.40.640.10">
    <property type="entry name" value="Type I PLP-dependent aspartate aminotransferase-like (Major domain)"/>
    <property type="match status" value="1"/>
</dbReference>
<proteinExistence type="predicted"/>
<dbReference type="AlphaFoldDB" id="A0A931DM46"/>
<dbReference type="Gene3D" id="3.90.1150.10">
    <property type="entry name" value="Aspartate Aminotransferase, domain 1"/>
    <property type="match status" value="1"/>
</dbReference>
<keyword evidence="2" id="KW-0032">Aminotransferase</keyword>
<dbReference type="InterPro" id="IPR015421">
    <property type="entry name" value="PyrdxlP-dep_Trfase_major"/>
</dbReference>
<evidence type="ECO:0000313" key="3">
    <source>
        <dbReference type="Proteomes" id="UP000614047"/>
    </source>
</evidence>
<reference evidence="2" key="1">
    <citation type="submission" date="2020-11" db="EMBL/GenBank/DDBJ databases">
        <title>Sequencing the genomes of 1000 actinobacteria strains.</title>
        <authorList>
            <person name="Klenk H.-P."/>
        </authorList>
    </citation>
    <scope>NUCLEOTIDE SEQUENCE</scope>
    <source>
        <strain evidence="2">DSM 43175</strain>
    </source>
</reference>
<keyword evidence="2" id="KW-0808">Transferase</keyword>
<organism evidence="2 3">
    <name type="scientific">Actinomadura viridis</name>
    <dbReference type="NCBI Taxonomy" id="58110"/>
    <lineage>
        <taxon>Bacteria</taxon>
        <taxon>Bacillati</taxon>
        <taxon>Actinomycetota</taxon>
        <taxon>Actinomycetes</taxon>
        <taxon>Streptosporangiales</taxon>
        <taxon>Thermomonosporaceae</taxon>
        <taxon>Actinomadura</taxon>
    </lineage>
</organism>
<dbReference type="CDD" id="cd00609">
    <property type="entry name" value="AAT_like"/>
    <property type="match status" value="1"/>
</dbReference>
<dbReference type="EMBL" id="JADOUA010000001">
    <property type="protein sequence ID" value="MBG6089153.1"/>
    <property type="molecule type" value="Genomic_DNA"/>
</dbReference>
<protein>
    <submittedName>
        <fullName evidence="2">Aspartate/methionine/tyrosine aminotransferase</fullName>
    </submittedName>
</protein>
<dbReference type="Pfam" id="PF00155">
    <property type="entry name" value="Aminotran_1_2"/>
    <property type="match status" value="1"/>
</dbReference>
<dbReference type="Proteomes" id="UP000614047">
    <property type="component" value="Unassembled WGS sequence"/>
</dbReference>
<feature type="domain" description="Aminotransferase class I/classII large" evidence="1">
    <location>
        <begin position="22"/>
        <end position="367"/>
    </location>
</feature>
<dbReference type="InterPro" id="IPR015422">
    <property type="entry name" value="PyrdxlP-dep_Trfase_small"/>
</dbReference>
<evidence type="ECO:0000313" key="2">
    <source>
        <dbReference type="EMBL" id="MBG6089153.1"/>
    </source>
</evidence>
<name>A0A931DM46_9ACTN</name>
<dbReference type="GO" id="GO:0030170">
    <property type="term" value="F:pyridoxal phosphate binding"/>
    <property type="evidence" value="ECO:0007669"/>
    <property type="project" value="InterPro"/>
</dbReference>
<dbReference type="RefSeq" id="WP_197011793.1">
    <property type="nucleotide sequence ID" value="NZ_BAABES010000004.1"/>
</dbReference>
<accession>A0A931DM46</accession>
<keyword evidence="3" id="KW-1185">Reference proteome</keyword>
<sequence length="380" mass="41974">MPEAARAGLTNTEYERLALAGGVNLSDGHARIPLDAVQRSIIATLPDLFHGLERRSQGDLEAELLEAFFGLCGQRSALDAPGLFLTFSASSALKMIAQVCRRRSLPVLLIEPVFDNIRHFLQYEEVPIIAVEESVLATADRLPRVPGPAALWVVLPNNPTGFCLTEEQFAELAAQCRTRDYTLIVDASFRPHAPSLTQWDMYGVLRSSGADHLVVEDTGKTWSLHDMKVGISVASARYAADLYTLHDQLLLNVSPFHLSVLTAFIRDSQERGLRTTVGAAVERNRRVVHRLVDGGGFEHHGDCRNVPMELLGVPQGTDAHRFWEVCRRGGVEVLPAQNYYWNSAKGDRLFRVPLARPTGDVTAACEVLRRMCEPAMAKTP</sequence>
<dbReference type="GO" id="GO:0008483">
    <property type="term" value="F:transaminase activity"/>
    <property type="evidence" value="ECO:0007669"/>
    <property type="project" value="UniProtKB-KW"/>
</dbReference>
<comment type="caution">
    <text evidence="2">The sequence shown here is derived from an EMBL/GenBank/DDBJ whole genome shotgun (WGS) entry which is preliminary data.</text>
</comment>
<dbReference type="SUPFAM" id="SSF53383">
    <property type="entry name" value="PLP-dependent transferases"/>
    <property type="match status" value="1"/>
</dbReference>
<gene>
    <name evidence="2" type="ORF">IW256_003266</name>
</gene>